<protein>
    <submittedName>
        <fullName evidence="2">Uncharacterized protein</fullName>
    </submittedName>
</protein>
<reference evidence="2" key="1">
    <citation type="submission" date="2009-05" db="EMBL/GenBank/DDBJ databases">
        <authorList>
            <person name="Harkins D.M."/>
            <person name="DeShazer D."/>
            <person name="Woods D.E."/>
            <person name="Brinkac L.M."/>
            <person name="Brown K.A."/>
            <person name="Hung G.C."/>
            <person name="Tuanyok A."/>
            <person name="Zhang B."/>
            <person name="Nierman W.C."/>
        </authorList>
    </citation>
    <scope>NUCLEOTIDE SEQUENCE [LARGE SCALE GENOMIC DNA]</scope>
    <source>
        <strain evidence="2">1710a</strain>
    </source>
</reference>
<proteinExistence type="predicted"/>
<sequence>MLATRFQFFRRFFSVTFPVTRPRAMNRCNCAAPREVRVCRKRDVSKTETISMAKPAERRGRSSRFPACAASTRRGGEFS</sequence>
<dbReference type="HOGENOM" id="CLU_181324_0_0_4"/>
<evidence type="ECO:0000313" key="2">
    <source>
        <dbReference type="EMBL" id="EET10120.1"/>
    </source>
</evidence>
<dbReference type="GeneID" id="93064625"/>
<dbReference type="RefSeq" id="WP_004526080.1">
    <property type="nucleotide sequence ID" value="NZ_CM000832.1"/>
</dbReference>
<evidence type="ECO:0000256" key="1">
    <source>
        <dbReference type="SAM" id="MobiDB-lite"/>
    </source>
</evidence>
<feature type="region of interest" description="Disordered" evidence="1">
    <location>
        <begin position="50"/>
        <end position="79"/>
    </location>
</feature>
<dbReference type="Proteomes" id="UP000001812">
    <property type="component" value="Chromosome I"/>
</dbReference>
<accession>A0A0E1WA47</accession>
<organism evidence="2">
    <name type="scientific">Burkholderia pseudomallei 1710a</name>
    <dbReference type="NCBI Taxonomy" id="320371"/>
    <lineage>
        <taxon>Bacteria</taxon>
        <taxon>Pseudomonadati</taxon>
        <taxon>Pseudomonadota</taxon>
        <taxon>Betaproteobacteria</taxon>
        <taxon>Burkholderiales</taxon>
        <taxon>Burkholderiaceae</taxon>
        <taxon>Burkholderia</taxon>
        <taxon>pseudomallei group</taxon>
    </lineage>
</organism>
<name>A0A0E1WA47_BURPE</name>
<dbReference type="AlphaFoldDB" id="A0A0E1WA47"/>
<gene>
    <name evidence="2" type="ORF">BURPS1710A_0900</name>
</gene>
<dbReference type="EMBL" id="CM000832">
    <property type="protein sequence ID" value="EET10120.1"/>
    <property type="molecule type" value="Genomic_DNA"/>
</dbReference>